<name>A0A1N6TCU4_9BACT</name>
<dbReference type="STRING" id="1077936.SAMN05421545_0247"/>
<dbReference type="Gene3D" id="2.40.160.60">
    <property type="entry name" value="Outer membrane protein transport protein (OMPP1/FadL/TodX)"/>
    <property type="match status" value="1"/>
</dbReference>
<feature type="chain" id="PRO_5012523441" description="Type IX secretion system protein PorQ" evidence="1">
    <location>
        <begin position="22"/>
        <end position="349"/>
    </location>
</feature>
<feature type="signal peptide" evidence="1">
    <location>
        <begin position="1"/>
        <end position="21"/>
    </location>
</feature>
<evidence type="ECO:0008006" key="4">
    <source>
        <dbReference type="Google" id="ProtNLM"/>
    </source>
</evidence>
<dbReference type="Proteomes" id="UP000185924">
    <property type="component" value="Unassembled WGS sequence"/>
</dbReference>
<protein>
    <recommendedName>
        <fullName evidence="4">Type IX secretion system protein PorQ</fullName>
    </recommendedName>
</protein>
<dbReference type="NCBIfam" id="NF033709">
    <property type="entry name" value="PorV_fam"/>
    <property type="match status" value="1"/>
</dbReference>
<organism evidence="2 3">
    <name type="scientific">Pontibacter lucknowensis</name>
    <dbReference type="NCBI Taxonomy" id="1077936"/>
    <lineage>
        <taxon>Bacteria</taxon>
        <taxon>Pseudomonadati</taxon>
        <taxon>Bacteroidota</taxon>
        <taxon>Cytophagia</taxon>
        <taxon>Cytophagales</taxon>
        <taxon>Hymenobacteraceae</taxon>
        <taxon>Pontibacter</taxon>
    </lineage>
</organism>
<evidence type="ECO:0000313" key="2">
    <source>
        <dbReference type="EMBL" id="SIQ51133.1"/>
    </source>
</evidence>
<reference evidence="3" key="1">
    <citation type="submission" date="2017-01" db="EMBL/GenBank/DDBJ databases">
        <authorList>
            <person name="Varghese N."/>
            <person name="Submissions S."/>
        </authorList>
    </citation>
    <scope>NUCLEOTIDE SEQUENCE [LARGE SCALE GENOMIC DNA]</scope>
    <source>
        <strain evidence="3">DM9</strain>
    </source>
</reference>
<dbReference type="SUPFAM" id="SSF56935">
    <property type="entry name" value="Porins"/>
    <property type="match status" value="1"/>
</dbReference>
<keyword evidence="1" id="KW-0732">Signal</keyword>
<evidence type="ECO:0000313" key="3">
    <source>
        <dbReference type="Proteomes" id="UP000185924"/>
    </source>
</evidence>
<evidence type="ECO:0000256" key="1">
    <source>
        <dbReference type="SAM" id="SignalP"/>
    </source>
</evidence>
<accession>A0A1N6TCU4</accession>
<dbReference type="EMBL" id="FTNM01000001">
    <property type="protein sequence ID" value="SIQ51133.1"/>
    <property type="molecule type" value="Genomic_DNA"/>
</dbReference>
<gene>
    <name evidence="2" type="ORF">SAMN05421545_0247</name>
</gene>
<dbReference type="AlphaFoldDB" id="A0A1N6TCU4"/>
<dbReference type="NCBIfam" id="NF033711">
    <property type="entry name" value="T9SS_PorQ"/>
    <property type="match status" value="1"/>
</dbReference>
<sequence length="349" mass="37940">MKLAAAFLLAVLLGFPLSGWAQVGGQRGFPFLQLPGNARVAALGGVNVSAPGHDVNMVASNPALLNEAMDRQLSLSYVGYLADIKQSNLAYAFNTSRYGRWAASLNYLNYGDFVQRDHTGMEEGSFSVNDYTLGISHSRQAEAFTVGATAKVAVSSMAGDKAVGILADVGGAFQHPEHDLSIGMAFKNIGYQVRPFTGVDRQAMPFDVQLGASYKPEHMPVRLSLTAHHLYKFDVVYLDPNATGRLDANGNEVEEEKKVGDQIARHFVVGTEFIFSKNFQVRAGYNHLRRKELRLDSNAGGAGFSVGAMLRVRAFELNYGSAFFHPSGGTHYITLSTDTGTFLKRKSKD</sequence>
<dbReference type="RefSeq" id="WP_076420535.1">
    <property type="nucleotide sequence ID" value="NZ_FTNM01000001.1"/>
</dbReference>
<dbReference type="OrthoDB" id="9809953at2"/>
<keyword evidence="3" id="KW-1185">Reference proteome</keyword>
<proteinExistence type="predicted"/>